<feature type="transmembrane region" description="Helical" evidence="5">
    <location>
        <begin position="333"/>
        <end position="355"/>
    </location>
</feature>
<evidence type="ECO:0000256" key="1">
    <source>
        <dbReference type="ARBA" id="ARBA00004651"/>
    </source>
</evidence>
<dbReference type="PANTHER" id="PTHR42718">
    <property type="entry name" value="MAJOR FACILITATOR SUPERFAMILY MULTIDRUG TRANSPORTER MFSC"/>
    <property type="match status" value="1"/>
</dbReference>
<dbReference type="PROSITE" id="PS50850">
    <property type="entry name" value="MFS"/>
    <property type="match status" value="1"/>
</dbReference>
<evidence type="ECO:0000313" key="8">
    <source>
        <dbReference type="Proteomes" id="UP000316541"/>
    </source>
</evidence>
<dbReference type="Proteomes" id="UP000316541">
    <property type="component" value="Unassembled WGS sequence"/>
</dbReference>
<feature type="transmembrane region" description="Helical" evidence="5">
    <location>
        <begin position="54"/>
        <end position="73"/>
    </location>
</feature>
<dbReference type="AlphaFoldDB" id="A0A544YYT9"/>
<dbReference type="InterPro" id="IPR011701">
    <property type="entry name" value="MFS"/>
</dbReference>
<evidence type="ECO:0000259" key="6">
    <source>
        <dbReference type="PROSITE" id="PS50850"/>
    </source>
</evidence>
<dbReference type="Gene3D" id="1.20.1250.20">
    <property type="entry name" value="MFS general substrate transporter like domains"/>
    <property type="match status" value="1"/>
</dbReference>
<name>A0A544YYT9_9ACTN</name>
<keyword evidence="3 5" id="KW-1133">Transmembrane helix</keyword>
<dbReference type="PROSITE" id="PS00216">
    <property type="entry name" value="SUGAR_TRANSPORT_1"/>
    <property type="match status" value="1"/>
</dbReference>
<dbReference type="EMBL" id="VIRM01000009">
    <property type="protein sequence ID" value="TQS21956.1"/>
    <property type="molecule type" value="Genomic_DNA"/>
</dbReference>
<proteinExistence type="predicted"/>
<dbReference type="SUPFAM" id="SSF103473">
    <property type="entry name" value="MFS general substrate transporter"/>
    <property type="match status" value="1"/>
</dbReference>
<feature type="transmembrane region" description="Helical" evidence="5">
    <location>
        <begin position="202"/>
        <end position="220"/>
    </location>
</feature>
<comment type="subcellular location">
    <subcellularLocation>
        <location evidence="1">Cell membrane</location>
        <topology evidence="1">Multi-pass membrane protein</topology>
    </subcellularLocation>
</comment>
<feature type="transmembrane region" description="Helical" evidence="5">
    <location>
        <begin position="404"/>
        <end position="422"/>
    </location>
</feature>
<dbReference type="CDD" id="cd17321">
    <property type="entry name" value="MFS_MMR_MDR_like"/>
    <property type="match status" value="1"/>
</dbReference>
<dbReference type="Gene3D" id="1.20.1720.10">
    <property type="entry name" value="Multidrug resistance protein D"/>
    <property type="match status" value="1"/>
</dbReference>
<dbReference type="InterPro" id="IPR036259">
    <property type="entry name" value="MFS_trans_sf"/>
</dbReference>
<dbReference type="InterPro" id="IPR020846">
    <property type="entry name" value="MFS_dom"/>
</dbReference>
<evidence type="ECO:0000256" key="3">
    <source>
        <dbReference type="ARBA" id="ARBA00022989"/>
    </source>
</evidence>
<feature type="transmembrane region" description="Helical" evidence="5">
    <location>
        <begin position="268"/>
        <end position="293"/>
    </location>
</feature>
<dbReference type="RefSeq" id="WP_142618201.1">
    <property type="nucleotide sequence ID" value="NZ_VIRM01000009.1"/>
</dbReference>
<comment type="caution">
    <text evidence="7">The sequence shown here is derived from an EMBL/GenBank/DDBJ whole genome shotgun (WGS) entry which is preliminary data.</text>
</comment>
<feature type="transmembrane region" description="Helical" evidence="5">
    <location>
        <begin position="106"/>
        <end position="128"/>
    </location>
</feature>
<feature type="transmembrane region" description="Helical" evidence="5">
    <location>
        <begin position="475"/>
        <end position="496"/>
    </location>
</feature>
<evidence type="ECO:0000256" key="2">
    <source>
        <dbReference type="ARBA" id="ARBA00022692"/>
    </source>
</evidence>
<protein>
    <submittedName>
        <fullName evidence="7">MFS transporter</fullName>
    </submittedName>
</protein>
<evidence type="ECO:0000313" key="7">
    <source>
        <dbReference type="EMBL" id="TQS21956.1"/>
    </source>
</evidence>
<feature type="transmembrane region" description="Helical" evidence="5">
    <location>
        <begin position="80"/>
        <end position="100"/>
    </location>
</feature>
<feature type="transmembrane region" description="Helical" evidence="5">
    <location>
        <begin position="361"/>
        <end position="383"/>
    </location>
</feature>
<evidence type="ECO:0000256" key="4">
    <source>
        <dbReference type="ARBA" id="ARBA00023136"/>
    </source>
</evidence>
<dbReference type="Pfam" id="PF07690">
    <property type="entry name" value="MFS_1"/>
    <property type="match status" value="1"/>
</dbReference>
<feature type="transmembrane region" description="Helical" evidence="5">
    <location>
        <begin position="140"/>
        <end position="165"/>
    </location>
</feature>
<sequence length="504" mass="50325">MPVDCAGRPRRRAPSLAVVCAAVLLVPVTATGTAEALGDIGADLRAGLDATQWVVNAFFLTFAAFMASTGALADRIGRRRIFVVGAGVFTASMLVAAAAPDIGVLIAARALAGAGAAAATTGGTALLAHAYPAGTGRTRAFAWFGTTIGLGLAFGPVIAGTLVGAVGWRSLFAAAGIALLPVLPLSALLDESHAASDGPMDWGGAVTFTLALTAFTFGVIEGPALGWTHPAVPAAFAACAVLSAAFAMTERRHPAPLVDLSLLARPRFAAIASMPFLLAFGFVALTIVLPPYLMATSGCSARQAGLTLLLLTGPTLVMPPVAGALARRLSQRVLLVATLLLVAAGTGLLAAVPAGSGPARLAVPLLLIGTGFGVSLAVVDGAAVSSVEPARAGMAAGLFNTARITGEVVAIAVLGAVLSALTRASLTGPYGEARAARATSRLLQGDIAGAVPAGAGRLEFTRLASAGYTDALHTALWLLTLLTLAGALAVGLLTSVREPARITT</sequence>
<feature type="transmembrane region" description="Helical" evidence="5">
    <location>
        <begin position="171"/>
        <end position="190"/>
    </location>
</feature>
<dbReference type="InterPro" id="IPR005829">
    <property type="entry name" value="Sugar_transporter_CS"/>
</dbReference>
<reference evidence="7 8" key="1">
    <citation type="submission" date="2019-07" db="EMBL/GenBank/DDBJ databases">
        <title>Microbispora hainanensis DSM 45428.</title>
        <authorList>
            <person name="Thawai C."/>
        </authorList>
    </citation>
    <scope>NUCLEOTIDE SEQUENCE [LARGE SCALE GENOMIC DNA]</scope>
    <source>
        <strain evidence="7 8">DSM 45428</strain>
    </source>
</reference>
<dbReference type="PANTHER" id="PTHR42718:SF49">
    <property type="entry name" value="EXPORT PROTEIN"/>
    <property type="match status" value="1"/>
</dbReference>
<dbReference type="GO" id="GO:0005886">
    <property type="term" value="C:plasma membrane"/>
    <property type="evidence" value="ECO:0007669"/>
    <property type="project" value="UniProtKB-SubCell"/>
</dbReference>
<gene>
    <name evidence="7" type="ORF">FLX08_10285</name>
</gene>
<keyword evidence="2 5" id="KW-0812">Transmembrane</keyword>
<feature type="transmembrane region" description="Helical" evidence="5">
    <location>
        <begin position="226"/>
        <end position="247"/>
    </location>
</feature>
<organism evidence="7 8">
    <name type="scientific">Microbispora hainanensis</name>
    <dbReference type="NCBI Taxonomy" id="568844"/>
    <lineage>
        <taxon>Bacteria</taxon>
        <taxon>Bacillati</taxon>
        <taxon>Actinomycetota</taxon>
        <taxon>Actinomycetes</taxon>
        <taxon>Streptosporangiales</taxon>
        <taxon>Streptosporangiaceae</taxon>
        <taxon>Microbispora</taxon>
    </lineage>
</organism>
<accession>A0A544YYT9</accession>
<dbReference type="GO" id="GO:0022857">
    <property type="term" value="F:transmembrane transporter activity"/>
    <property type="evidence" value="ECO:0007669"/>
    <property type="project" value="InterPro"/>
</dbReference>
<feature type="transmembrane region" description="Helical" evidence="5">
    <location>
        <begin position="305"/>
        <end position="326"/>
    </location>
</feature>
<feature type="domain" description="Major facilitator superfamily (MFS) profile" evidence="6">
    <location>
        <begin position="15"/>
        <end position="498"/>
    </location>
</feature>
<keyword evidence="4 5" id="KW-0472">Membrane</keyword>
<evidence type="ECO:0000256" key="5">
    <source>
        <dbReference type="SAM" id="Phobius"/>
    </source>
</evidence>